<evidence type="ECO:0000313" key="1">
    <source>
        <dbReference type="EMBL" id="KKQ50687.1"/>
    </source>
</evidence>
<proteinExistence type="predicted"/>
<dbReference type="AlphaFoldDB" id="A0A0G0I844"/>
<feature type="non-terminal residue" evidence="1">
    <location>
        <position position="1"/>
    </location>
</feature>
<dbReference type="PATRIC" id="fig|1618488.3.peg.178"/>
<evidence type="ECO:0000313" key="2">
    <source>
        <dbReference type="Proteomes" id="UP000034231"/>
    </source>
</evidence>
<comment type="caution">
    <text evidence="1">The sequence shown here is derived from an EMBL/GenBank/DDBJ whole genome shotgun (WGS) entry which is preliminary data.</text>
</comment>
<accession>A0A0G0I844</accession>
<gene>
    <name evidence="1" type="ORF">US68_C0003G0053</name>
</gene>
<name>A0A0G0I844_9BACT</name>
<sequence length="90" mass="10242">FTAGLAGPMDYTPGIFNIKLKPYKKDNQVSYSYHYPLSAFTEMLFNNGFLIEKMEEWISDKKSEGGRAKIEDKARAEFPLFLAIKAIKNG</sequence>
<dbReference type="InterPro" id="IPR029063">
    <property type="entry name" value="SAM-dependent_MTases_sf"/>
</dbReference>
<dbReference type="GO" id="GO:0032259">
    <property type="term" value="P:methylation"/>
    <property type="evidence" value="ECO:0007669"/>
    <property type="project" value="UniProtKB-KW"/>
</dbReference>
<keyword evidence="1" id="KW-0489">Methyltransferase</keyword>
<protein>
    <submittedName>
        <fullName evidence="1">Methyltransferase domain protein</fullName>
    </submittedName>
</protein>
<keyword evidence="1" id="KW-0808">Transferase</keyword>
<dbReference type="GO" id="GO:0008168">
    <property type="term" value="F:methyltransferase activity"/>
    <property type="evidence" value="ECO:0007669"/>
    <property type="project" value="UniProtKB-KW"/>
</dbReference>
<dbReference type="EMBL" id="LBTX01000003">
    <property type="protein sequence ID" value="KKQ50687.1"/>
    <property type="molecule type" value="Genomic_DNA"/>
</dbReference>
<organism evidence="1 2">
    <name type="scientific">Candidatus Shapirobacteria bacterium GW2011_GWE1_38_10</name>
    <dbReference type="NCBI Taxonomy" id="1618488"/>
    <lineage>
        <taxon>Bacteria</taxon>
        <taxon>Candidatus Shapironibacteriota</taxon>
    </lineage>
</organism>
<reference evidence="1 2" key="1">
    <citation type="journal article" date="2015" name="Nature">
        <title>rRNA introns, odd ribosomes, and small enigmatic genomes across a large radiation of phyla.</title>
        <authorList>
            <person name="Brown C.T."/>
            <person name="Hug L.A."/>
            <person name="Thomas B.C."/>
            <person name="Sharon I."/>
            <person name="Castelle C.J."/>
            <person name="Singh A."/>
            <person name="Wilkins M.J."/>
            <person name="Williams K.H."/>
            <person name="Banfield J.F."/>
        </authorList>
    </citation>
    <scope>NUCLEOTIDE SEQUENCE [LARGE SCALE GENOMIC DNA]</scope>
</reference>
<dbReference type="Proteomes" id="UP000034231">
    <property type="component" value="Unassembled WGS sequence"/>
</dbReference>
<dbReference type="Gene3D" id="3.40.50.150">
    <property type="entry name" value="Vaccinia Virus protein VP39"/>
    <property type="match status" value="1"/>
</dbReference>